<evidence type="ECO:0000256" key="2">
    <source>
        <dbReference type="ARBA" id="ARBA00005622"/>
    </source>
</evidence>
<accession>A0A8J1V2G6</accession>
<evidence type="ECO:0000256" key="3">
    <source>
        <dbReference type="ARBA" id="ARBA00012479"/>
    </source>
</evidence>
<dbReference type="Gene3D" id="3.40.50.1820">
    <property type="entry name" value="alpha/beta hydrolase"/>
    <property type="match status" value="1"/>
</dbReference>
<dbReference type="Pfam" id="PF00756">
    <property type="entry name" value="Esterase"/>
    <property type="match status" value="1"/>
</dbReference>
<evidence type="ECO:0000313" key="8">
    <source>
        <dbReference type="EMBL" id="CAH1781709.1"/>
    </source>
</evidence>
<keyword evidence="9" id="KW-1185">Reference proteome</keyword>
<proteinExistence type="inferred from homology"/>
<dbReference type="SUPFAM" id="SSF53474">
    <property type="entry name" value="alpha/beta-Hydrolases"/>
    <property type="match status" value="1"/>
</dbReference>
<dbReference type="InterPro" id="IPR014186">
    <property type="entry name" value="S-formylglutathione_hydrol"/>
</dbReference>
<evidence type="ECO:0000256" key="7">
    <source>
        <dbReference type="RuleBase" id="RU363068"/>
    </source>
</evidence>
<sequence>MFLGPSLNKVCIKVLQFRDQFTRGIVKMAGIKEESSNKMFGGWQKVFSHDSSSLKCSMKFGIYLPPKADSEKVPVIYWLSGLTCTEQNFVTKAGAQNFAAKHNVILVAPDTSPRGVNIEGEDDSYDFGSGAGFYLNATTEKWKTNYNMYTYITEELPKVVSENFPVIPGKQSIMGHSMGGHGAISIALKNPGKYSSVSAFAPICNPIECPWGQKAFTGYLGEDRETWKAYDSTVLVKSYNGPPLEILIDQGKADNFYTAGQLLPDNFVAACAEAKVPVILRIQEGYDHSYFFIASFMEDHIAHHAKVLNA</sequence>
<evidence type="ECO:0000256" key="6">
    <source>
        <dbReference type="ARBA" id="ARBA00022801"/>
    </source>
</evidence>
<dbReference type="NCBIfam" id="TIGR02821">
    <property type="entry name" value="fghA_ester_D"/>
    <property type="match status" value="1"/>
</dbReference>
<organism evidence="8 9">
    <name type="scientific">Owenia fusiformis</name>
    <name type="common">Polychaete worm</name>
    <dbReference type="NCBI Taxonomy" id="6347"/>
    <lineage>
        <taxon>Eukaryota</taxon>
        <taxon>Metazoa</taxon>
        <taxon>Spiralia</taxon>
        <taxon>Lophotrochozoa</taxon>
        <taxon>Annelida</taxon>
        <taxon>Polychaeta</taxon>
        <taxon>Sedentaria</taxon>
        <taxon>Canalipalpata</taxon>
        <taxon>Sabellida</taxon>
        <taxon>Oweniida</taxon>
        <taxon>Oweniidae</taxon>
        <taxon>Owenia</taxon>
    </lineage>
</organism>
<protein>
    <recommendedName>
        <fullName evidence="4 7">S-formylglutathione hydrolase</fullName>
        <ecNumber evidence="3 7">3.1.2.12</ecNumber>
    </recommendedName>
</protein>
<dbReference type="GO" id="GO:0018738">
    <property type="term" value="F:S-formylglutathione hydrolase activity"/>
    <property type="evidence" value="ECO:0007669"/>
    <property type="project" value="UniProtKB-EC"/>
</dbReference>
<dbReference type="InterPro" id="IPR000801">
    <property type="entry name" value="Esterase-like"/>
</dbReference>
<keyword evidence="5 7" id="KW-0719">Serine esterase</keyword>
<gene>
    <name evidence="8" type="ORF">OFUS_LOCUS8256</name>
</gene>
<evidence type="ECO:0000256" key="1">
    <source>
        <dbReference type="ARBA" id="ARBA00002608"/>
    </source>
</evidence>
<dbReference type="EC" id="3.1.2.12" evidence="3 7"/>
<comment type="similarity">
    <text evidence="2 7">Belongs to the esterase D family.</text>
</comment>
<comment type="subcellular location">
    <subcellularLocation>
        <location evidence="7">Cytoplasm</location>
    </subcellularLocation>
</comment>
<dbReference type="OrthoDB" id="420518at2759"/>
<keyword evidence="7" id="KW-0963">Cytoplasm</keyword>
<dbReference type="InterPro" id="IPR029058">
    <property type="entry name" value="AB_hydrolase_fold"/>
</dbReference>
<comment type="caution">
    <text evidence="8">The sequence shown here is derived from an EMBL/GenBank/DDBJ whole genome shotgun (WGS) entry which is preliminary data.</text>
</comment>
<dbReference type="GO" id="GO:0046294">
    <property type="term" value="P:formaldehyde catabolic process"/>
    <property type="evidence" value="ECO:0007669"/>
    <property type="project" value="InterPro"/>
</dbReference>
<dbReference type="Proteomes" id="UP000749559">
    <property type="component" value="Unassembled WGS sequence"/>
</dbReference>
<name>A0A8J1V2G6_OWEFU</name>
<evidence type="ECO:0000313" key="9">
    <source>
        <dbReference type="Proteomes" id="UP000749559"/>
    </source>
</evidence>
<evidence type="ECO:0000256" key="4">
    <source>
        <dbReference type="ARBA" id="ARBA00016774"/>
    </source>
</evidence>
<dbReference type="PANTHER" id="PTHR10061:SF0">
    <property type="entry name" value="S-FORMYLGLUTATHIONE HYDROLASE"/>
    <property type="match status" value="1"/>
</dbReference>
<keyword evidence="6 7" id="KW-0378">Hydrolase</keyword>
<reference evidence="8" key="1">
    <citation type="submission" date="2022-03" db="EMBL/GenBank/DDBJ databases">
        <authorList>
            <person name="Martin C."/>
        </authorList>
    </citation>
    <scope>NUCLEOTIDE SEQUENCE</scope>
</reference>
<dbReference type="GO" id="GO:0005829">
    <property type="term" value="C:cytosol"/>
    <property type="evidence" value="ECO:0007669"/>
    <property type="project" value="TreeGrafter"/>
</dbReference>
<dbReference type="PANTHER" id="PTHR10061">
    <property type="entry name" value="S-FORMYLGLUTATHIONE HYDROLASE"/>
    <property type="match status" value="1"/>
</dbReference>
<dbReference type="FunFam" id="3.40.50.1820:FF:000002">
    <property type="entry name" value="S-formylglutathione hydrolase"/>
    <property type="match status" value="1"/>
</dbReference>
<dbReference type="AlphaFoldDB" id="A0A8J1V2G6"/>
<dbReference type="GO" id="GO:0052689">
    <property type="term" value="F:carboxylic ester hydrolase activity"/>
    <property type="evidence" value="ECO:0007669"/>
    <property type="project" value="UniProtKB-KW"/>
</dbReference>
<dbReference type="EMBL" id="CAIIXF020000004">
    <property type="protein sequence ID" value="CAH1781709.1"/>
    <property type="molecule type" value="Genomic_DNA"/>
</dbReference>
<comment type="function">
    <text evidence="1 7">Serine hydrolase involved in the detoxification of formaldehyde.</text>
</comment>
<comment type="catalytic activity">
    <reaction evidence="7">
        <text>S-formylglutathione + H2O = formate + glutathione + H(+)</text>
        <dbReference type="Rhea" id="RHEA:14961"/>
        <dbReference type="ChEBI" id="CHEBI:15377"/>
        <dbReference type="ChEBI" id="CHEBI:15378"/>
        <dbReference type="ChEBI" id="CHEBI:15740"/>
        <dbReference type="ChEBI" id="CHEBI:57688"/>
        <dbReference type="ChEBI" id="CHEBI:57925"/>
        <dbReference type="EC" id="3.1.2.12"/>
    </reaction>
</comment>
<evidence type="ECO:0000256" key="5">
    <source>
        <dbReference type="ARBA" id="ARBA00022487"/>
    </source>
</evidence>